<name>X0XFP5_9ZZZZ</name>
<feature type="non-terminal residue" evidence="1">
    <location>
        <position position="1"/>
    </location>
</feature>
<organism evidence="1">
    <name type="scientific">marine sediment metagenome</name>
    <dbReference type="NCBI Taxonomy" id="412755"/>
    <lineage>
        <taxon>unclassified sequences</taxon>
        <taxon>metagenomes</taxon>
        <taxon>ecological metagenomes</taxon>
    </lineage>
</organism>
<reference evidence="1" key="1">
    <citation type="journal article" date="2014" name="Front. Microbiol.">
        <title>High frequency of phylogenetically diverse reductive dehalogenase-homologous genes in deep subseafloor sedimentary metagenomes.</title>
        <authorList>
            <person name="Kawai M."/>
            <person name="Futagami T."/>
            <person name="Toyoda A."/>
            <person name="Takaki Y."/>
            <person name="Nishi S."/>
            <person name="Hori S."/>
            <person name="Arai W."/>
            <person name="Tsubouchi T."/>
            <person name="Morono Y."/>
            <person name="Uchiyama I."/>
            <person name="Ito T."/>
            <person name="Fujiyama A."/>
            <person name="Inagaki F."/>
            <person name="Takami H."/>
        </authorList>
    </citation>
    <scope>NUCLEOTIDE SEQUENCE</scope>
    <source>
        <strain evidence="1">Expedition CK06-06</strain>
    </source>
</reference>
<dbReference type="EMBL" id="BARS01033247">
    <property type="protein sequence ID" value="GAG23781.1"/>
    <property type="molecule type" value="Genomic_DNA"/>
</dbReference>
<proteinExistence type="predicted"/>
<gene>
    <name evidence="1" type="ORF">S01H1_51518</name>
</gene>
<accession>X0XFP5</accession>
<dbReference type="AlphaFoldDB" id="X0XFP5"/>
<sequence>FDNPILQYITPEMAKKVKFLRCKENKQWKEIAMEIQRLYPKISISSDLLIAGAFLCEGAKYLLQENREHGWF</sequence>
<evidence type="ECO:0000313" key="1">
    <source>
        <dbReference type="EMBL" id="GAG23781.1"/>
    </source>
</evidence>
<comment type="caution">
    <text evidence="1">The sequence shown here is derived from an EMBL/GenBank/DDBJ whole genome shotgun (WGS) entry which is preliminary data.</text>
</comment>
<protein>
    <submittedName>
        <fullName evidence="1">Uncharacterized protein</fullName>
    </submittedName>
</protein>